<accession>A0A5J5C3E8</accession>
<dbReference type="FunFam" id="3.40.50.2000:FF:000040">
    <property type="entry name" value="UDP-glycosyltransferase 76C1"/>
    <property type="match status" value="2"/>
</dbReference>
<proteinExistence type="inferred from homology"/>
<keyword evidence="5" id="KW-1185">Reference proteome</keyword>
<dbReference type="Proteomes" id="UP000325577">
    <property type="component" value="Linkage Group LG0"/>
</dbReference>
<dbReference type="OrthoDB" id="5835829at2759"/>
<dbReference type="PANTHER" id="PTHR11926">
    <property type="entry name" value="GLUCOSYL/GLUCURONOSYL TRANSFERASES"/>
    <property type="match status" value="1"/>
</dbReference>
<evidence type="ECO:0000313" key="5">
    <source>
        <dbReference type="Proteomes" id="UP000325577"/>
    </source>
</evidence>
<comment type="similarity">
    <text evidence="1">Belongs to the UDP-glycosyltransferase family.</text>
</comment>
<dbReference type="Gene3D" id="3.40.50.2000">
    <property type="entry name" value="Glycogen Phosphorylase B"/>
    <property type="match status" value="4"/>
</dbReference>
<dbReference type="PROSITE" id="PS00375">
    <property type="entry name" value="UDPGT"/>
    <property type="match status" value="1"/>
</dbReference>
<sequence length="849" mass="94736">MEMEGERRGQRLVLVPYPGQGHINPMLQLATILHSKGFSITIVHPKFNFPDPSNHPNFTFLPIPADGLLSHGKPLSFEAMLSAINKNCEVPFQQGMERMMEETEAHDRINCIIYDALMYFAQTVADHLKLPGISVRVSSAASVLAFAVSPRLHQQGYIPLQDTISAELDLPELKLGNVTETLLEMRVALTSAMKRSSAIIVNTMDYLEQETLAKVHEYFPVPTFSIGPLHKFAPDSSSSLLKEDTGCISWLDKQATNSVIYVSFGSLASIDEKEYLEVAWGLANSKQPFLWVVRPGSVRGLEWIELLPASFEETIGERGCIVRWAPQKEVLAHNAVGGFWSHCGWNSTLESICEGVPMLCRPFFGDQILNARYVSHAWKLGLELEKSESGEIEKAREMEKQRTERQRRVVLVPCPFQGHISPMLELGTVLHSKGFSITVAHTQFNYPDPSNHPDFMIVPISDGLTDHDTSSGDLIALVSTLNTNCEVPLKECLARMMDQQEQYGQLACIIYDTVMHVSETVANCLKLPTIILRTSGASALVVYGVMPQLQAAGYFPLQDSTLQDLVPELHPLRFKDLPISKFESIEALLQLIAIVCTIRTSSAIIWNTMDCLEQTPLAQLKQQYQIPFFSIGPLFKISSASSSSLLKEDTDCITWLDKQAPNSVIYVSLGSLASMDEKEIAEMAWGLANSGQPFLWVIRPASVRGSEWIELLPEGFKEEIGEKGFIVKWAPQKHVLAHGAVGGFLSHCGWNSTLESISEGVPMICWPCFGDQKTNARYVSHVWKVGLELENMLERGEIERAVRKLMVDTEGREIRQRVIDLKEKIALCMRDGGSSYNSLNDLHEYILSL</sequence>
<protein>
    <submittedName>
        <fullName evidence="4">Uncharacterized protein</fullName>
    </submittedName>
</protein>
<evidence type="ECO:0000256" key="1">
    <source>
        <dbReference type="ARBA" id="ARBA00009995"/>
    </source>
</evidence>
<name>A0A5J5C3E8_9ASTE</name>
<dbReference type="InterPro" id="IPR035595">
    <property type="entry name" value="UDP_glycos_trans_CS"/>
</dbReference>
<reference evidence="4 5" key="1">
    <citation type="submission" date="2019-09" db="EMBL/GenBank/DDBJ databases">
        <title>A chromosome-level genome assembly of the Chinese tupelo Nyssa sinensis.</title>
        <authorList>
            <person name="Yang X."/>
            <person name="Kang M."/>
            <person name="Yang Y."/>
            <person name="Xiong H."/>
            <person name="Wang M."/>
            <person name="Zhang Z."/>
            <person name="Wang Z."/>
            <person name="Wu H."/>
            <person name="Ma T."/>
            <person name="Liu J."/>
            <person name="Xi Z."/>
        </authorList>
    </citation>
    <scope>NUCLEOTIDE SEQUENCE [LARGE SCALE GENOMIC DNA]</scope>
    <source>
        <strain evidence="4">J267</strain>
        <tissue evidence="4">Leaf</tissue>
    </source>
</reference>
<keyword evidence="2" id="KW-0328">Glycosyltransferase</keyword>
<dbReference type="AlphaFoldDB" id="A0A5J5C3E8"/>
<dbReference type="Pfam" id="PF00201">
    <property type="entry name" value="UDPGT"/>
    <property type="match status" value="2"/>
</dbReference>
<dbReference type="GO" id="GO:0080043">
    <property type="term" value="F:quercetin 3-O-glucosyltransferase activity"/>
    <property type="evidence" value="ECO:0007669"/>
    <property type="project" value="TreeGrafter"/>
</dbReference>
<dbReference type="InterPro" id="IPR002213">
    <property type="entry name" value="UDP_glucos_trans"/>
</dbReference>
<organism evidence="4 5">
    <name type="scientific">Nyssa sinensis</name>
    <dbReference type="NCBI Taxonomy" id="561372"/>
    <lineage>
        <taxon>Eukaryota</taxon>
        <taxon>Viridiplantae</taxon>
        <taxon>Streptophyta</taxon>
        <taxon>Embryophyta</taxon>
        <taxon>Tracheophyta</taxon>
        <taxon>Spermatophyta</taxon>
        <taxon>Magnoliopsida</taxon>
        <taxon>eudicotyledons</taxon>
        <taxon>Gunneridae</taxon>
        <taxon>Pentapetalae</taxon>
        <taxon>asterids</taxon>
        <taxon>Cornales</taxon>
        <taxon>Nyssaceae</taxon>
        <taxon>Nyssa</taxon>
    </lineage>
</organism>
<keyword evidence="3" id="KW-0808">Transferase</keyword>
<dbReference type="FunFam" id="3.40.50.2000:FF:000120">
    <property type="entry name" value="UDP-glycosyltransferase 76C1"/>
    <property type="match status" value="2"/>
</dbReference>
<dbReference type="CDD" id="cd03784">
    <property type="entry name" value="GT1_Gtf-like"/>
    <property type="match status" value="2"/>
</dbReference>
<evidence type="ECO:0000256" key="3">
    <source>
        <dbReference type="ARBA" id="ARBA00022679"/>
    </source>
</evidence>
<evidence type="ECO:0000313" key="4">
    <source>
        <dbReference type="EMBL" id="KAA8549334.1"/>
    </source>
</evidence>
<dbReference type="GO" id="GO:0080044">
    <property type="term" value="F:quercetin 7-O-glucosyltransferase activity"/>
    <property type="evidence" value="ECO:0007669"/>
    <property type="project" value="TreeGrafter"/>
</dbReference>
<dbReference type="SUPFAM" id="SSF53756">
    <property type="entry name" value="UDP-Glycosyltransferase/glycogen phosphorylase"/>
    <property type="match status" value="2"/>
</dbReference>
<dbReference type="EMBL" id="CM018031">
    <property type="protein sequence ID" value="KAA8549334.1"/>
    <property type="molecule type" value="Genomic_DNA"/>
</dbReference>
<evidence type="ECO:0000256" key="2">
    <source>
        <dbReference type="ARBA" id="ARBA00022676"/>
    </source>
</evidence>
<dbReference type="PANTHER" id="PTHR11926:SF1494">
    <property type="entry name" value="FLAVONOL 3-O-GLUCOSYLTRANSFERASE UGT76E12-RELATED"/>
    <property type="match status" value="1"/>
</dbReference>
<gene>
    <name evidence="4" type="ORF">F0562_001018</name>
</gene>